<dbReference type="EMBL" id="CM056792">
    <property type="protein sequence ID" value="KAJ8722345.1"/>
    <property type="molecule type" value="Genomic_DNA"/>
</dbReference>
<comment type="caution">
    <text evidence="1">The sequence shown here is derived from an EMBL/GenBank/DDBJ whole genome shotgun (WGS) entry which is preliminary data.</text>
</comment>
<protein>
    <submittedName>
        <fullName evidence="1">Uncharacterized protein</fullName>
    </submittedName>
</protein>
<reference evidence="1" key="1">
    <citation type="submission" date="2023-03" db="EMBL/GenBank/DDBJ databases">
        <title>Chromosome-level genomes of two armyworms, Mythimna separata and Mythimna loreyi, provide insights into the biosynthesis and reception of sex pheromones.</title>
        <authorList>
            <person name="Zhao H."/>
        </authorList>
    </citation>
    <scope>NUCLEOTIDE SEQUENCE</scope>
    <source>
        <strain evidence="1">BeijingLab</strain>
    </source>
</reference>
<gene>
    <name evidence="1" type="ORF">PYW08_004747</name>
</gene>
<sequence>MFSSIFGKRRSPVEVEVEGEVPPIPGARSDDGFVVVDPSSPRSNLYPNVSGGGGGIASPYAQRPAPPVPTPRAALIDPTFHYLQGVPFAMSKTLQMASNKDSFATEVADLLAFLTNKVNVSSYDYDFSVERSVLKEC</sequence>
<keyword evidence="2" id="KW-1185">Reference proteome</keyword>
<accession>A0ACC2QQQ9</accession>
<organism evidence="1 2">
    <name type="scientific">Mythimna loreyi</name>
    <dbReference type="NCBI Taxonomy" id="667449"/>
    <lineage>
        <taxon>Eukaryota</taxon>
        <taxon>Metazoa</taxon>
        <taxon>Ecdysozoa</taxon>
        <taxon>Arthropoda</taxon>
        <taxon>Hexapoda</taxon>
        <taxon>Insecta</taxon>
        <taxon>Pterygota</taxon>
        <taxon>Neoptera</taxon>
        <taxon>Endopterygota</taxon>
        <taxon>Lepidoptera</taxon>
        <taxon>Glossata</taxon>
        <taxon>Ditrysia</taxon>
        <taxon>Noctuoidea</taxon>
        <taxon>Noctuidae</taxon>
        <taxon>Noctuinae</taxon>
        <taxon>Hadenini</taxon>
        <taxon>Mythimna</taxon>
    </lineage>
</organism>
<dbReference type="Proteomes" id="UP001231649">
    <property type="component" value="Chromosome 16"/>
</dbReference>
<evidence type="ECO:0000313" key="1">
    <source>
        <dbReference type="EMBL" id="KAJ8722345.1"/>
    </source>
</evidence>
<name>A0ACC2QQQ9_9NEOP</name>
<proteinExistence type="predicted"/>
<evidence type="ECO:0000313" key="2">
    <source>
        <dbReference type="Proteomes" id="UP001231649"/>
    </source>
</evidence>